<evidence type="ECO:0000313" key="1">
    <source>
        <dbReference type="EMBL" id="KXJ85185.1"/>
    </source>
</evidence>
<dbReference type="EMBL" id="KQ964291">
    <property type="protein sequence ID" value="KXJ85185.1"/>
    <property type="molecule type" value="Genomic_DNA"/>
</dbReference>
<sequence length="702" mass="77737">MASTWLSIWAPPVGFNGSYIMEDTRLQPDFVHVLFIGVCQKTAYLRRLGHTFDSRPDTMAILHRGHQTIGDYTLNKSKARKFQAQPEIAGKRLHHFAQATAPCAFSRLIRPVCGSIILFMSDVGGMDNAARLVASWIVQAKDDETGRTPRLFIVPSAQTDKASRISLLIRTEVIDQLRKTSPQRPYSMSEASRMMTSCFCDVTLVLENDLEDALGALESGRVAPKSADFITLMCAHLRDTGSQPFNLIRALSNRYPLPSCATSHALSFVRRLRSEGLDGVYPLALLLVQEAARSPLAAHCEPQVLFDSRFSVIAYEIGRELRDDEFGSRLRVEYLRLLRRSHILAQPPEPPIVGAMSEWMKDIGLCTSCCHVTNTRQLTLQPKGGRVRVLAMEHQSVLSTVCLLRELRARLHGPLHDYIDIVAGAGRAVDVVKDIFIEGLDTQQSLERHESRRREFIQALIRTKAISVHNRMPGSLQVILASRRKLLTSWRRSAPVYISHPVPFLQQVQDSCGDWGHELNVIGLNSLDEPSSLAARLIAGLFYAQIIEREESTEVFVQCRLGESPHQAAVLRALHTNSPCLADDITIVMPPLQDPTDASVDPLVVTRLDSESSSTYSSSLSSGFDLGLDSDRGPDTPSSADSAEKVIREIDRLHGVLVNINEDIAGCTSSMGRFKSMAISLHCASDDSIDSSRGSQKSNFFA</sequence>
<keyword evidence="2" id="KW-1185">Reference proteome</keyword>
<organism evidence="1 2">
    <name type="scientific">Microdochium bolleyi</name>
    <dbReference type="NCBI Taxonomy" id="196109"/>
    <lineage>
        <taxon>Eukaryota</taxon>
        <taxon>Fungi</taxon>
        <taxon>Dikarya</taxon>
        <taxon>Ascomycota</taxon>
        <taxon>Pezizomycotina</taxon>
        <taxon>Sordariomycetes</taxon>
        <taxon>Xylariomycetidae</taxon>
        <taxon>Xylariales</taxon>
        <taxon>Microdochiaceae</taxon>
        <taxon>Microdochium</taxon>
    </lineage>
</organism>
<dbReference type="OrthoDB" id="4759455at2759"/>
<reference evidence="2" key="1">
    <citation type="submission" date="2016-02" db="EMBL/GenBank/DDBJ databases">
        <title>Draft genome sequence of Microdochium bolleyi, a fungal endophyte of beachgrass.</title>
        <authorList>
            <consortium name="DOE Joint Genome Institute"/>
            <person name="David A.S."/>
            <person name="May G."/>
            <person name="Haridas S."/>
            <person name="Lim J."/>
            <person name="Wang M."/>
            <person name="Labutti K."/>
            <person name="Lipzen A."/>
            <person name="Barry K."/>
            <person name="Grigoriev I.V."/>
        </authorList>
    </citation>
    <scope>NUCLEOTIDE SEQUENCE [LARGE SCALE GENOMIC DNA]</scope>
    <source>
        <strain evidence="2">J235TASD1</strain>
    </source>
</reference>
<proteinExistence type="predicted"/>
<gene>
    <name evidence="1" type="ORF">Micbo1qcDRAFT_181019</name>
</gene>
<name>A0A136IJQ6_9PEZI</name>
<evidence type="ECO:0000313" key="2">
    <source>
        <dbReference type="Proteomes" id="UP000070501"/>
    </source>
</evidence>
<dbReference type="InParanoid" id="A0A136IJQ6"/>
<dbReference type="Proteomes" id="UP000070501">
    <property type="component" value="Unassembled WGS sequence"/>
</dbReference>
<dbReference type="AlphaFoldDB" id="A0A136IJQ6"/>
<protein>
    <submittedName>
        <fullName evidence="1">Uncharacterized protein</fullName>
    </submittedName>
</protein>
<accession>A0A136IJQ6</accession>